<accession>A0A0F9R7B0</accession>
<reference evidence="3" key="1">
    <citation type="journal article" date="2015" name="Nature">
        <title>Complex archaea that bridge the gap between prokaryotes and eukaryotes.</title>
        <authorList>
            <person name="Spang A."/>
            <person name="Saw J.H."/>
            <person name="Jorgensen S.L."/>
            <person name="Zaremba-Niedzwiedzka K."/>
            <person name="Martijn J."/>
            <person name="Lind A.E."/>
            <person name="van Eijk R."/>
            <person name="Schleper C."/>
            <person name="Guy L."/>
            <person name="Ettema T.J."/>
        </authorList>
    </citation>
    <scope>NUCLEOTIDE SEQUENCE</scope>
</reference>
<evidence type="ECO:0000259" key="2">
    <source>
        <dbReference type="Pfam" id="PF13579"/>
    </source>
</evidence>
<dbReference type="PANTHER" id="PTHR12526">
    <property type="entry name" value="GLYCOSYLTRANSFERASE"/>
    <property type="match status" value="1"/>
</dbReference>
<feature type="domain" description="Glycosyl transferase family 1" evidence="1">
    <location>
        <begin position="206"/>
        <end position="372"/>
    </location>
</feature>
<evidence type="ECO:0000259" key="1">
    <source>
        <dbReference type="Pfam" id="PF00534"/>
    </source>
</evidence>
<dbReference type="SUPFAM" id="SSF53756">
    <property type="entry name" value="UDP-Glycosyltransferase/glycogen phosphorylase"/>
    <property type="match status" value="1"/>
</dbReference>
<dbReference type="InterPro" id="IPR001296">
    <property type="entry name" value="Glyco_trans_1"/>
</dbReference>
<evidence type="ECO:0000313" key="3">
    <source>
        <dbReference type="EMBL" id="KKN13268.1"/>
    </source>
</evidence>
<proteinExistence type="predicted"/>
<name>A0A0F9R7B0_9ZZZZ</name>
<dbReference type="AlphaFoldDB" id="A0A0F9R7B0"/>
<dbReference type="Pfam" id="PF00534">
    <property type="entry name" value="Glycos_transf_1"/>
    <property type="match status" value="1"/>
</dbReference>
<comment type="caution">
    <text evidence="3">The sequence shown here is derived from an EMBL/GenBank/DDBJ whole genome shotgun (WGS) entry which is preliminary data.</text>
</comment>
<dbReference type="GO" id="GO:0016757">
    <property type="term" value="F:glycosyltransferase activity"/>
    <property type="evidence" value="ECO:0007669"/>
    <property type="project" value="InterPro"/>
</dbReference>
<feature type="domain" description="Glycosyltransferase subfamily 4-like N-terminal" evidence="2">
    <location>
        <begin position="80"/>
        <end position="191"/>
    </location>
</feature>
<dbReference type="Gene3D" id="3.40.50.2000">
    <property type="entry name" value="Glycogen Phosphorylase B"/>
    <property type="match status" value="2"/>
</dbReference>
<dbReference type="Pfam" id="PF13579">
    <property type="entry name" value="Glyco_trans_4_4"/>
    <property type="match status" value="1"/>
</dbReference>
<sequence length="405" mass="47558">MNILVLQETDWLTRGPHIQHHIFERLSKIPSIKITVIDYDIEKKMRSNSLFIKRKEYRKTSRTIKNSKVIVIRSAHLQVTYLRRITSLISNFFEILKIIRRNRPDVIIDYSMTTGSIGFIFARLFHIPFIFHYIDILHQLVNISYLQKFARAVSRVLLKHSDLVLIYTILHQNYVIREGTSPQNVKIIRNGISLENTIVDEKKFNILKEKLSISDQDFVIFFMGYLYDFAGLKEIIDFYHHYVENGKFNLKFLIVGDGGIYNDLVRYVKEIKADWVILTGRVPYFEITEYIHLADLCLLSFKINSVTREITPIKVIEYMAMKKPVLSNSLPGVVLDLGEESGVIFGKNQVDLISKIKDLILLKEELKQRGEKGFDYIKKKYLWSKILKDFKKNMINVITKKQKKT</sequence>
<gene>
    <name evidence="3" type="ORF">LCGC14_1008080</name>
</gene>
<organism evidence="3">
    <name type="scientific">marine sediment metagenome</name>
    <dbReference type="NCBI Taxonomy" id="412755"/>
    <lineage>
        <taxon>unclassified sequences</taxon>
        <taxon>metagenomes</taxon>
        <taxon>ecological metagenomes</taxon>
    </lineage>
</organism>
<dbReference type="EMBL" id="LAZR01003939">
    <property type="protein sequence ID" value="KKN13268.1"/>
    <property type="molecule type" value="Genomic_DNA"/>
</dbReference>
<protein>
    <submittedName>
        <fullName evidence="3">Uncharacterized protein</fullName>
    </submittedName>
</protein>
<dbReference type="InterPro" id="IPR028098">
    <property type="entry name" value="Glyco_trans_4-like_N"/>
</dbReference>